<dbReference type="Gene3D" id="3.75.10.20">
    <property type="entry name" value="Succinylarginine dihydrolase"/>
    <property type="match status" value="1"/>
</dbReference>
<keyword evidence="1" id="KW-0056">Arginine metabolism</keyword>
<keyword evidence="2 5" id="KW-0378">Hydrolase</keyword>
<evidence type="ECO:0000256" key="4">
    <source>
        <dbReference type="SAM" id="MobiDB-lite"/>
    </source>
</evidence>
<dbReference type="EMBL" id="JBGUBD010000003">
    <property type="protein sequence ID" value="MFA9477670.1"/>
    <property type="molecule type" value="Genomic_DNA"/>
</dbReference>
<evidence type="ECO:0000313" key="6">
    <source>
        <dbReference type="Proteomes" id="UP001575105"/>
    </source>
</evidence>
<evidence type="ECO:0000256" key="3">
    <source>
        <dbReference type="NCBIfam" id="TIGR03241"/>
    </source>
</evidence>
<organism evidence="5 6">
    <name type="scientific">Natronomicrosphaera hydrolytica</name>
    <dbReference type="NCBI Taxonomy" id="3242702"/>
    <lineage>
        <taxon>Bacteria</taxon>
        <taxon>Pseudomonadati</taxon>
        <taxon>Planctomycetota</taxon>
        <taxon>Phycisphaerae</taxon>
        <taxon>Phycisphaerales</taxon>
        <taxon>Phycisphaeraceae</taxon>
        <taxon>Natronomicrosphaera</taxon>
    </lineage>
</organism>
<dbReference type="NCBIfam" id="TIGR03241">
    <property type="entry name" value="arg_catab_astB"/>
    <property type="match status" value="1"/>
</dbReference>
<dbReference type="PANTHER" id="PTHR30420:SF2">
    <property type="entry name" value="N-SUCCINYLARGININE DIHYDROLASE"/>
    <property type="match status" value="1"/>
</dbReference>
<reference evidence="5 6" key="1">
    <citation type="submission" date="2024-08" db="EMBL/GenBank/DDBJ databases">
        <title>Whole-genome sequencing of halo(alkali)philic microorganisms from hypersaline lakes.</title>
        <authorList>
            <person name="Sorokin D.Y."/>
            <person name="Merkel A.Y."/>
            <person name="Messina E."/>
            <person name="Yakimov M."/>
        </authorList>
    </citation>
    <scope>NUCLEOTIDE SEQUENCE [LARGE SCALE GENOMIC DNA]</scope>
    <source>
        <strain evidence="5 6">AB-hyl4</strain>
    </source>
</reference>
<protein>
    <recommendedName>
        <fullName evidence="3">N-succinylarginine dihydrolase</fullName>
        <ecNumber evidence="3">3.5.3.23</ecNumber>
    </recommendedName>
</protein>
<dbReference type="EC" id="3.5.3.23" evidence="3"/>
<accession>A0ABV4U3C1</accession>
<dbReference type="RefSeq" id="WP_425344597.1">
    <property type="nucleotide sequence ID" value="NZ_JBGUBD010000003.1"/>
</dbReference>
<comment type="caution">
    <text evidence="5">The sequence shown here is derived from an EMBL/GenBank/DDBJ whole genome shotgun (WGS) entry which is preliminary data.</text>
</comment>
<dbReference type="SUPFAM" id="SSF55909">
    <property type="entry name" value="Pentein"/>
    <property type="match status" value="1"/>
</dbReference>
<evidence type="ECO:0000256" key="1">
    <source>
        <dbReference type="ARBA" id="ARBA00022503"/>
    </source>
</evidence>
<dbReference type="Proteomes" id="UP001575105">
    <property type="component" value="Unassembled WGS sequence"/>
</dbReference>
<dbReference type="HAMAP" id="MF_01172">
    <property type="entry name" value="AstB"/>
    <property type="match status" value="1"/>
</dbReference>
<dbReference type="NCBIfam" id="NF009789">
    <property type="entry name" value="PRK13281.1"/>
    <property type="match status" value="1"/>
</dbReference>
<dbReference type="PANTHER" id="PTHR30420">
    <property type="entry name" value="N-SUCCINYLARGININE DIHYDROLASE"/>
    <property type="match status" value="1"/>
</dbReference>
<sequence>MPTREVNYDGIVGPTHHYGGLAPGNLASQRHAHQTSNPRDAALEGLAKMKRVHDLGIPQAVLPPHDRPAIHILRSLGFLGDDAAVLAKARREDPTLLAATASASPMWAANAATISPSADTADRRIHITPANLLHAFHRSLEPDTTATLLRKLLPDESHFAHHPPLPPHARYADEGAANHMRLAPAHDQPGLELFVFGRACDDPIERQPRRHPARQSQQASQAIARRHQLAPNRALLLRQNPDAIDAGAFHNDVVAVSHENVLLHHERAFAETALVSERIRDAYRDLTGNAPVRIEILQDELPLAAAVDSYLFNSQLLTRPDGSIVLLAPIECHEGNRVRACIDRIIADAANPIAAVQYANVRQSMHNGGGPACLRLRIVMTEAEYAAAHPHVMFTASLYEQLTTWVEHHYRDHLTADDLADPALLRESRDALDALTRLLHLGNIYPFQQ</sequence>
<dbReference type="Pfam" id="PF04996">
    <property type="entry name" value="AstB"/>
    <property type="match status" value="1"/>
</dbReference>
<gene>
    <name evidence="5" type="primary">astB</name>
    <name evidence="5" type="ORF">ACERK3_05110</name>
</gene>
<feature type="region of interest" description="Disordered" evidence="4">
    <location>
        <begin position="204"/>
        <end position="224"/>
    </location>
</feature>
<evidence type="ECO:0000313" key="5">
    <source>
        <dbReference type="EMBL" id="MFA9477670.1"/>
    </source>
</evidence>
<name>A0ABV4U3C1_9BACT</name>
<feature type="compositionally biased region" description="Low complexity" evidence="4">
    <location>
        <begin position="214"/>
        <end position="223"/>
    </location>
</feature>
<keyword evidence="6" id="KW-1185">Reference proteome</keyword>
<dbReference type="InterPro" id="IPR037031">
    <property type="entry name" value="AstB_sf"/>
</dbReference>
<dbReference type="GO" id="GO:0009015">
    <property type="term" value="F:N-succinylarginine dihydrolase activity"/>
    <property type="evidence" value="ECO:0007669"/>
    <property type="project" value="UniProtKB-EC"/>
</dbReference>
<proteinExistence type="inferred from homology"/>
<dbReference type="InterPro" id="IPR007079">
    <property type="entry name" value="SuccinylArg_d-Hdrlase_AstB"/>
</dbReference>
<evidence type="ECO:0000256" key="2">
    <source>
        <dbReference type="ARBA" id="ARBA00022801"/>
    </source>
</evidence>